<dbReference type="SUPFAM" id="SSF100934">
    <property type="entry name" value="Heat shock protein 70kD (HSP70), C-terminal subdomain"/>
    <property type="match status" value="1"/>
</dbReference>
<protein>
    <submittedName>
        <fullName evidence="5">Ankyrin repeat domain-containing protein 45</fullName>
    </submittedName>
</protein>
<dbReference type="FunCoup" id="A0A6P7YHL0">
    <property type="interactions" value="3"/>
</dbReference>
<keyword evidence="2 3" id="KW-0040">ANK repeat</keyword>
<dbReference type="PROSITE" id="PS50088">
    <property type="entry name" value="ANK_REPEAT"/>
    <property type="match status" value="2"/>
</dbReference>
<dbReference type="KEGG" id="muo:115472299"/>
<name>A0A6P7YHL0_9AMPH</name>
<evidence type="ECO:0000256" key="2">
    <source>
        <dbReference type="ARBA" id="ARBA00023043"/>
    </source>
</evidence>
<keyword evidence="1" id="KW-0677">Repeat</keyword>
<evidence type="ECO:0000313" key="4">
    <source>
        <dbReference type="Proteomes" id="UP000515156"/>
    </source>
</evidence>
<dbReference type="PANTHER" id="PTHR24201">
    <property type="entry name" value="ANK_REP_REGION DOMAIN-CONTAINING PROTEIN"/>
    <property type="match status" value="1"/>
</dbReference>
<dbReference type="InterPro" id="IPR029048">
    <property type="entry name" value="HSP70_C_sf"/>
</dbReference>
<dbReference type="InParanoid" id="A0A6P7YHL0"/>
<evidence type="ECO:0000256" key="3">
    <source>
        <dbReference type="PROSITE-ProRule" id="PRU00023"/>
    </source>
</evidence>
<dbReference type="Gene3D" id="1.20.1270.10">
    <property type="match status" value="1"/>
</dbReference>
<dbReference type="Gene3D" id="1.25.40.20">
    <property type="entry name" value="Ankyrin repeat-containing domain"/>
    <property type="match status" value="1"/>
</dbReference>
<dbReference type="SMART" id="SM00248">
    <property type="entry name" value="ANK"/>
    <property type="match status" value="2"/>
</dbReference>
<proteinExistence type="predicted"/>
<dbReference type="PANTHER" id="PTHR24201:SF15">
    <property type="entry name" value="ANKYRIN REPEAT DOMAIN-CONTAINING PROTEIN 66"/>
    <property type="match status" value="1"/>
</dbReference>
<dbReference type="InterPro" id="IPR050776">
    <property type="entry name" value="Ank_Repeat/CDKN_Inhibitor"/>
</dbReference>
<dbReference type="Pfam" id="PF12796">
    <property type="entry name" value="Ank_2"/>
    <property type="match status" value="1"/>
</dbReference>
<dbReference type="GeneID" id="115472299"/>
<sequence length="216" mass="24200">MPQTCFELCAGGRSRGLAEIVTGDGNPRHKKVLQQDLECDIVGRNPLHTACVLGHSNIIQEFAKYNVNMNEPTTRGYLPIHYAAAWGQLDALRTLVELGADIHAVNFLDEIARDIAFRYAKHDCVEFLDWAEAKHALQTFISSVQSAVTEQDKGKLHKDEKLRCLSACKAKNDWLSNVKNPTRQDLINQKQLLEDTLLPYLNKLAGHPEIVKSGKL</sequence>
<accession>A0A6P7YHL0</accession>
<organism evidence="4 5">
    <name type="scientific">Microcaecilia unicolor</name>
    <dbReference type="NCBI Taxonomy" id="1415580"/>
    <lineage>
        <taxon>Eukaryota</taxon>
        <taxon>Metazoa</taxon>
        <taxon>Chordata</taxon>
        <taxon>Craniata</taxon>
        <taxon>Vertebrata</taxon>
        <taxon>Euteleostomi</taxon>
        <taxon>Amphibia</taxon>
        <taxon>Gymnophiona</taxon>
        <taxon>Siphonopidae</taxon>
        <taxon>Microcaecilia</taxon>
    </lineage>
</organism>
<evidence type="ECO:0000313" key="5">
    <source>
        <dbReference type="RefSeq" id="XP_030062384.1"/>
    </source>
</evidence>
<dbReference type="InterPro" id="IPR002110">
    <property type="entry name" value="Ankyrin_rpt"/>
</dbReference>
<feature type="repeat" description="ANK" evidence="3">
    <location>
        <begin position="42"/>
        <end position="74"/>
    </location>
</feature>
<dbReference type="RefSeq" id="XP_030062384.1">
    <property type="nucleotide sequence ID" value="XM_030206524.1"/>
</dbReference>
<dbReference type="OrthoDB" id="194358at2759"/>
<gene>
    <name evidence="5" type="primary">ANKRD45</name>
</gene>
<dbReference type="SUPFAM" id="SSF48403">
    <property type="entry name" value="Ankyrin repeat"/>
    <property type="match status" value="1"/>
</dbReference>
<evidence type="ECO:0000256" key="1">
    <source>
        <dbReference type="ARBA" id="ARBA00022737"/>
    </source>
</evidence>
<dbReference type="CTD" id="339416"/>
<dbReference type="PROSITE" id="PS50297">
    <property type="entry name" value="ANK_REP_REGION"/>
    <property type="match status" value="1"/>
</dbReference>
<dbReference type="Proteomes" id="UP000515156">
    <property type="component" value="Chromosome 6"/>
</dbReference>
<feature type="repeat" description="ANK" evidence="3">
    <location>
        <begin position="75"/>
        <end position="107"/>
    </location>
</feature>
<reference evidence="5" key="1">
    <citation type="submission" date="2025-08" db="UniProtKB">
        <authorList>
            <consortium name="RefSeq"/>
        </authorList>
    </citation>
    <scope>IDENTIFICATION</scope>
</reference>
<dbReference type="InterPro" id="IPR036770">
    <property type="entry name" value="Ankyrin_rpt-contain_sf"/>
</dbReference>
<keyword evidence="4" id="KW-1185">Reference proteome</keyword>
<dbReference type="AlphaFoldDB" id="A0A6P7YHL0"/>